<evidence type="ECO:0000313" key="1">
    <source>
        <dbReference type="EMBL" id="AFC26876.1"/>
    </source>
</evidence>
<reference evidence="1 2" key="1">
    <citation type="journal article" date="2012" name="Stand. Genomic Sci.">
        <title>Complete genome sequencing and analysis of Saprospira grandis str. Lewin, a predatory marine bacterium.</title>
        <authorList>
            <person name="Saw J.H."/>
            <person name="Yuryev A."/>
            <person name="Kanbe M."/>
            <person name="Hou S."/>
            <person name="Young A.G."/>
            <person name="Aizawa S."/>
            <person name="Alam M."/>
        </authorList>
    </citation>
    <scope>NUCLEOTIDE SEQUENCE [LARGE SCALE GENOMIC DNA]</scope>
    <source>
        <strain evidence="1 2">Lewin</strain>
    </source>
</reference>
<dbReference type="STRING" id="984262.SGRA_4161"/>
<proteinExistence type="predicted"/>
<keyword evidence="2" id="KW-1185">Reference proteome</keyword>
<dbReference type="HOGENOM" id="CLU_3358408_0_0_10"/>
<protein>
    <submittedName>
        <fullName evidence="1">Uncharacterized protein</fullName>
    </submittedName>
</protein>
<dbReference type="EMBL" id="CP002831">
    <property type="protein sequence ID" value="AFC26876.1"/>
    <property type="molecule type" value="Genomic_DNA"/>
</dbReference>
<organism evidence="1 2">
    <name type="scientific">Saprospira grandis (strain Lewin)</name>
    <dbReference type="NCBI Taxonomy" id="984262"/>
    <lineage>
        <taxon>Bacteria</taxon>
        <taxon>Pseudomonadati</taxon>
        <taxon>Bacteroidota</taxon>
        <taxon>Saprospiria</taxon>
        <taxon>Saprospirales</taxon>
        <taxon>Saprospiraceae</taxon>
        <taxon>Saprospira</taxon>
    </lineage>
</organism>
<accession>H6L8S0</accession>
<evidence type="ECO:0000313" key="2">
    <source>
        <dbReference type="Proteomes" id="UP000007519"/>
    </source>
</evidence>
<name>H6L8S0_SAPGL</name>
<dbReference type="KEGG" id="sgn:SGRA_4161"/>
<gene>
    <name evidence="1" type="ordered locus">SGRA_4161</name>
</gene>
<dbReference type="AlphaFoldDB" id="H6L8S0"/>
<sequence length="36" mass="4151">MAIFFAVGFNPLVLEIVEKNNFLKTAEEKSPKKKIR</sequence>
<dbReference type="Proteomes" id="UP000007519">
    <property type="component" value="Chromosome"/>
</dbReference>